<feature type="region of interest" description="Disordered" evidence="4">
    <location>
        <begin position="233"/>
        <end position="255"/>
    </location>
</feature>
<feature type="compositionally biased region" description="Basic and acidic residues" evidence="4">
    <location>
        <begin position="152"/>
        <end position="169"/>
    </location>
</feature>
<reference evidence="5" key="1">
    <citation type="submission" date="2021-04" db="EMBL/GenBank/DDBJ databases">
        <authorList>
            <consortium name="Molecular Ecology Group"/>
        </authorList>
    </citation>
    <scope>NUCLEOTIDE SEQUENCE</scope>
</reference>
<dbReference type="GO" id="GO:0031297">
    <property type="term" value="P:replication fork processing"/>
    <property type="evidence" value="ECO:0007669"/>
    <property type="project" value="TreeGrafter"/>
</dbReference>
<feature type="region of interest" description="Disordered" evidence="4">
    <location>
        <begin position="141"/>
        <end position="180"/>
    </location>
</feature>
<dbReference type="GO" id="GO:0043596">
    <property type="term" value="C:nuclear replication fork"/>
    <property type="evidence" value="ECO:0007669"/>
    <property type="project" value="TreeGrafter"/>
</dbReference>
<dbReference type="Gene3D" id="3.80.10.10">
    <property type="entry name" value="Ribonuclease Inhibitor"/>
    <property type="match status" value="3"/>
</dbReference>
<evidence type="ECO:0000256" key="1">
    <source>
        <dbReference type="ARBA" id="ARBA00004123"/>
    </source>
</evidence>
<protein>
    <submittedName>
        <fullName evidence="5">Uncharacterized protein</fullName>
    </submittedName>
</protein>
<evidence type="ECO:0000313" key="6">
    <source>
        <dbReference type="Proteomes" id="UP000678393"/>
    </source>
</evidence>
<feature type="non-terminal residue" evidence="5">
    <location>
        <position position="773"/>
    </location>
</feature>
<dbReference type="AlphaFoldDB" id="A0A8S3ZS09"/>
<comment type="subcellular location">
    <subcellularLocation>
        <location evidence="1">Nucleus</location>
    </subcellularLocation>
</comment>
<keyword evidence="3" id="KW-0539">Nucleus</keyword>
<evidence type="ECO:0000256" key="3">
    <source>
        <dbReference type="ARBA" id="ARBA00023242"/>
    </source>
</evidence>
<dbReference type="Pfam" id="PF13516">
    <property type="entry name" value="LRR_6"/>
    <property type="match status" value="4"/>
</dbReference>
<comment type="caution">
    <text evidence="5">The sequence shown here is derived from an EMBL/GenBank/DDBJ whole genome shotgun (WGS) entry which is preliminary data.</text>
</comment>
<dbReference type="InterPro" id="IPR052311">
    <property type="entry name" value="MMS22L-TONSL_complex_comp"/>
</dbReference>
<evidence type="ECO:0000313" key="5">
    <source>
        <dbReference type="EMBL" id="CAG5130405.1"/>
    </source>
</evidence>
<dbReference type="Proteomes" id="UP000678393">
    <property type="component" value="Unassembled WGS sequence"/>
</dbReference>
<dbReference type="PROSITE" id="PS51450">
    <property type="entry name" value="LRR"/>
    <property type="match status" value="1"/>
</dbReference>
<organism evidence="5 6">
    <name type="scientific">Candidula unifasciata</name>
    <dbReference type="NCBI Taxonomy" id="100452"/>
    <lineage>
        <taxon>Eukaryota</taxon>
        <taxon>Metazoa</taxon>
        <taxon>Spiralia</taxon>
        <taxon>Lophotrochozoa</taxon>
        <taxon>Mollusca</taxon>
        <taxon>Gastropoda</taxon>
        <taxon>Heterobranchia</taxon>
        <taxon>Euthyneura</taxon>
        <taxon>Panpulmonata</taxon>
        <taxon>Eupulmonata</taxon>
        <taxon>Stylommatophora</taxon>
        <taxon>Helicina</taxon>
        <taxon>Helicoidea</taxon>
        <taxon>Geomitridae</taxon>
        <taxon>Candidula</taxon>
    </lineage>
</organism>
<dbReference type="SUPFAM" id="SSF52047">
    <property type="entry name" value="RNI-like"/>
    <property type="match status" value="1"/>
</dbReference>
<dbReference type="PANTHER" id="PTHR46358:SF1">
    <property type="entry name" value="TONSOKU-LIKE PROTEIN"/>
    <property type="match status" value="1"/>
</dbReference>
<dbReference type="SMART" id="SM00368">
    <property type="entry name" value="LRR_RI"/>
    <property type="match status" value="4"/>
</dbReference>
<dbReference type="GO" id="GO:0000724">
    <property type="term" value="P:double-strand break repair via homologous recombination"/>
    <property type="evidence" value="ECO:0007669"/>
    <property type="project" value="TreeGrafter"/>
</dbReference>
<dbReference type="PANTHER" id="PTHR46358">
    <property type="entry name" value="TONSOKU-LIKE PROTEIN"/>
    <property type="match status" value="1"/>
</dbReference>
<feature type="region of interest" description="Disordered" evidence="4">
    <location>
        <begin position="1"/>
        <end position="23"/>
    </location>
</feature>
<feature type="region of interest" description="Disordered" evidence="4">
    <location>
        <begin position="60"/>
        <end position="80"/>
    </location>
</feature>
<dbReference type="InterPro" id="IPR001611">
    <property type="entry name" value="Leu-rich_rpt"/>
</dbReference>
<evidence type="ECO:0000256" key="2">
    <source>
        <dbReference type="ARBA" id="ARBA00022737"/>
    </source>
</evidence>
<feature type="compositionally biased region" description="Low complexity" evidence="4">
    <location>
        <begin position="236"/>
        <end position="253"/>
    </location>
</feature>
<keyword evidence="6" id="KW-1185">Reference proteome</keyword>
<dbReference type="OrthoDB" id="5806726at2759"/>
<proteinExistence type="predicted"/>
<accession>A0A8S3ZS09</accession>
<dbReference type="InterPro" id="IPR032675">
    <property type="entry name" value="LRR_dom_sf"/>
</dbReference>
<gene>
    <name evidence="5" type="ORF">CUNI_LOCUS15963</name>
</gene>
<name>A0A8S3ZS09_9EUPU</name>
<dbReference type="EMBL" id="CAJHNH020004005">
    <property type="protein sequence ID" value="CAG5130405.1"/>
    <property type="molecule type" value="Genomic_DNA"/>
</dbReference>
<keyword evidence="2" id="KW-0677">Repeat</keyword>
<sequence length="773" mass="84737">TSSRTVHKMSEVQECLSSSDEEPADVYRSSQLLSSVSNLDLPGNEVYRLAINSVGRSSAHRAEGELNSDASNDADATGGQQLPSLVNAEEDVADDWLVNDIQWPQAKRKSSAVTSVLTTDFSRSTAKKRFRKDLLTNKSDQASKRLKYPASDGDRQRARASFDDTRSDVSRTGGRGKHDSFCAVSSTTEMVPHVDELNQPGSSRESEFEWGSDDDLLCQIDTVYDTGNQSVTEIPSSHNDSMSSSPVVTSSPRTSKEIPLGHILQPKDGRLATAGYFQSKPSTQFDDNYRNGFKEAMQILNGSVQVPNGSDNRNVATGCGQDSITEKFEKPTYINSIRVKVRIGQQTLLIPIQPADQDKNISWLFQQVKERYFSMFLMLPTLTLSTQDGIILDSDVLTANVSAWERPRLEDRYTQACKLCLTNANSNIVSSLQKADQSGQLHLSDLGLGLSFLQPVFQALEDHKVLTDLRVNGNRLGDAGVESLMKLLPSLPHLKILSLETNGISADGVQTMAAALKTDPCLQHLSSLSLSHNCLDDIAAEALACVVKSLPNLSQLSLCSCNFSRKLFDSSLGEALKVRRIEHLNISENNLGPEGIKDLLLGLEPAYLSQLNVSHTCSLSGQEIFPYLQNFVSGGVCCLQELFIAGNHLSPADVTFINRLPVLIKSLRCLVLSQNQSVNNKSLQKLLYLSADKDSSLREITARGCSVTSPLESELLDALRNKMSSSVPLKKFVFTCRGLKIGDSQLLEGIWNNTWKDQGQVKADGMTVFMTVV</sequence>
<evidence type="ECO:0000256" key="4">
    <source>
        <dbReference type="SAM" id="MobiDB-lite"/>
    </source>
</evidence>